<accession>A0ABN3EI48</accession>
<dbReference type="PANTHER" id="PTHR39168:SF1">
    <property type="entry name" value="TRANSCRIPTIONAL REGULATORY PROTEIN"/>
    <property type="match status" value="1"/>
</dbReference>
<dbReference type="PANTHER" id="PTHR39168">
    <property type="entry name" value="TRANSCRIPTIONAL REGULATOR-RELATED"/>
    <property type="match status" value="1"/>
</dbReference>
<keyword evidence="3" id="KW-1185">Reference proteome</keyword>
<dbReference type="Pfam" id="PF12840">
    <property type="entry name" value="HTH_20"/>
    <property type="match status" value="1"/>
</dbReference>
<evidence type="ECO:0000259" key="1">
    <source>
        <dbReference type="PROSITE" id="PS50987"/>
    </source>
</evidence>
<dbReference type="EMBL" id="BAAATR010000024">
    <property type="protein sequence ID" value="GAA2258966.1"/>
    <property type="molecule type" value="Genomic_DNA"/>
</dbReference>
<dbReference type="SUPFAM" id="SSF46785">
    <property type="entry name" value="Winged helix' DNA-binding domain"/>
    <property type="match status" value="1"/>
</dbReference>
<dbReference type="InterPro" id="IPR036388">
    <property type="entry name" value="WH-like_DNA-bd_sf"/>
</dbReference>
<dbReference type="RefSeq" id="WP_344638636.1">
    <property type="nucleotide sequence ID" value="NZ_BAAATR010000024.1"/>
</dbReference>
<feature type="domain" description="HTH arsR-type" evidence="1">
    <location>
        <begin position="1"/>
        <end position="88"/>
    </location>
</feature>
<evidence type="ECO:0000313" key="2">
    <source>
        <dbReference type="EMBL" id="GAA2258966.1"/>
    </source>
</evidence>
<protein>
    <submittedName>
        <fullName evidence="2">Winged helix-turn-helix domain-containing protein</fullName>
    </submittedName>
</protein>
<dbReference type="SMART" id="SM00418">
    <property type="entry name" value="HTH_ARSR"/>
    <property type="match status" value="1"/>
</dbReference>
<sequence length="228" mass="24295">MAALAGLLADATSAVFRLALLDGRAWTATELARHAGIAASTATAHLNLLTEGGLLVEERQGRHRYVRLAGPEAAELVEHLSALAPGRLATPPRTLSAATRRSAMARARTCYDHLAGLLGVTITETMAERGLLDWRRGPALTAAGAEWLDALGIALPENSERPAVRPCLDFTERRPHLAGTVGAALSRHAFDAGWIVRIGTTRAVSLTPEGRDALSNHLDLRHHAILEP</sequence>
<reference evidence="2 3" key="1">
    <citation type="journal article" date="2019" name="Int. J. Syst. Evol. Microbiol.">
        <title>The Global Catalogue of Microorganisms (GCM) 10K type strain sequencing project: providing services to taxonomists for standard genome sequencing and annotation.</title>
        <authorList>
            <consortium name="The Broad Institute Genomics Platform"/>
            <consortium name="The Broad Institute Genome Sequencing Center for Infectious Disease"/>
            <person name="Wu L."/>
            <person name="Ma J."/>
        </authorList>
    </citation>
    <scope>NUCLEOTIDE SEQUENCE [LARGE SCALE GENOMIC DNA]</scope>
    <source>
        <strain evidence="2 3">JCM 7356</strain>
    </source>
</reference>
<dbReference type="InterPro" id="IPR036390">
    <property type="entry name" value="WH_DNA-bd_sf"/>
</dbReference>
<dbReference type="Gene3D" id="1.10.10.10">
    <property type="entry name" value="Winged helix-like DNA-binding domain superfamily/Winged helix DNA-binding domain"/>
    <property type="match status" value="1"/>
</dbReference>
<organism evidence="2 3">
    <name type="scientific">Kitasatospora cystarginea</name>
    <dbReference type="NCBI Taxonomy" id="58350"/>
    <lineage>
        <taxon>Bacteria</taxon>
        <taxon>Bacillati</taxon>
        <taxon>Actinomycetota</taxon>
        <taxon>Actinomycetes</taxon>
        <taxon>Kitasatosporales</taxon>
        <taxon>Streptomycetaceae</taxon>
        <taxon>Kitasatospora</taxon>
    </lineage>
</organism>
<dbReference type="Proteomes" id="UP001500305">
    <property type="component" value="Unassembled WGS sequence"/>
</dbReference>
<dbReference type="CDD" id="cd00090">
    <property type="entry name" value="HTH_ARSR"/>
    <property type="match status" value="1"/>
</dbReference>
<dbReference type="InterPro" id="IPR001845">
    <property type="entry name" value="HTH_ArsR_DNA-bd_dom"/>
</dbReference>
<evidence type="ECO:0000313" key="3">
    <source>
        <dbReference type="Proteomes" id="UP001500305"/>
    </source>
</evidence>
<comment type="caution">
    <text evidence="2">The sequence shown here is derived from an EMBL/GenBank/DDBJ whole genome shotgun (WGS) entry which is preliminary data.</text>
</comment>
<dbReference type="PROSITE" id="PS50987">
    <property type="entry name" value="HTH_ARSR_2"/>
    <property type="match status" value="1"/>
</dbReference>
<gene>
    <name evidence="2" type="ORF">GCM10010430_48750</name>
</gene>
<name>A0ABN3EI48_9ACTN</name>
<proteinExistence type="predicted"/>
<dbReference type="InterPro" id="IPR052543">
    <property type="entry name" value="HTH_Metal-responsive_Reg"/>
</dbReference>
<dbReference type="InterPro" id="IPR011991">
    <property type="entry name" value="ArsR-like_HTH"/>
</dbReference>